<accession>A0A3A4P8F2</accession>
<name>A0A3A4P8F2_ABYX5</name>
<dbReference type="AlphaFoldDB" id="A0A3A4P8F2"/>
<dbReference type="PANTHER" id="PTHR11904:SF9">
    <property type="entry name" value="PURINE NUCLEOSIDE PHOSPHORYLASE-RELATED"/>
    <property type="match status" value="1"/>
</dbReference>
<gene>
    <name evidence="8" type="ORF">C4520_01995</name>
</gene>
<comment type="similarity">
    <text evidence="2 6">Belongs to the PNP/MTAP phosphorylase family.</text>
</comment>
<dbReference type="InterPro" id="IPR000845">
    <property type="entry name" value="Nucleoside_phosphorylase_d"/>
</dbReference>
<keyword evidence="4 6" id="KW-0328">Glycosyltransferase</keyword>
<dbReference type="GO" id="GO:0009116">
    <property type="term" value="P:nucleoside metabolic process"/>
    <property type="evidence" value="ECO:0007669"/>
    <property type="project" value="InterPro"/>
</dbReference>
<comment type="pathway">
    <text evidence="1 6">Purine metabolism; purine nucleoside salvage.</text>
</comment>
<evidence type="ECO:0000259" key="7">
    <source>
        <dbReference type="Pfam" id="PF01048"/>
    </source>
</evidence>
<feature type="domain" description="Nucleoside phosphorylase" evidence="7">
    <location>
        <begin position="25"/>
        <end position="270"/>
    </location>
</feature>
<dbReference type="InterPro" id="IPR035994">
    <property type="entry name" value="Nucleoside_phosphorylase_sf"/>
</dbReference>
<comment type="function">
    <text evidence="6">The purine nucleoside phosphorylases catalyze the phosphorolytic breakdown of the N-glycosidic bond in the beta-(deoxy)ribonucleoside molecules, with the formation of the corresponding free purine bases and pentose-1-phosphate.</text>
</comment>
<dbReference type="EMBL" id="QZKU01000019">
    <property type="protein sequence ID" value="RJP25670.1"/>
    <property type="molecule type" value="Genomic_DNA"/>
</dbReference>
<evidence type="ECO:0000256" key="3">
    <source>
        <dbReference type="ARBA" id="ARBA00022553"/>
    </source>
</evidence>
<dbReference type="GO" id="GO:0004731">
    <property type="term" value="F:purine-nucleoside phosphorylase activity"/>
    <property type="evidence" value="ECO:0007669"/>
    <property type="project" value="UniProtKB-EC"/>
</dbReference>
<dbReference type="NCBIfam" id="TIGR01697">
    <property type="entry name" value="PNPH-PUNA-XAPA"/>
    <property type="match status" value="1"/>
</dbReference>
<evidence type="ECO:0000256" key="1">
    <source>
        <dbReference type="ARBA" id="ARBA00005058"/>
    </source>
</evidence>
<dbReference type="FunFam" id="3.40.50.1580:FF:000010">
    <property type="entry name" value="Purine nucleoside phosphorylase"/>
    <property type="match status" value="1"/>
</dbReference>
<protein>
    <recommendedName>
        <fullName evidence="6">Purine nucleoside phosphorylase</fullName>
        <ecNumber evidence="6">2.4.2.1</ecNumber>
    </recommendedName>
    <alternativeName>
        <fullName evidence="6">Inosine-guanosine phosphorylase</fullName>
    </alternativeName>
</protein>
<dbReference type="NCBIfam" id="TIGR01700">
    <property type="entry name" value="PNPH"/>
    <property type="match status" value="1"/>
</dbReference>
<comment type="caution">
    <text evidence="8">The sequence shown here is derived from an EMBL/GenBank/DDBJ whole genome shotgun (WGS) entry which is preliminary data.</text>
</comment>
<organism evidence="8 9">
    <name type="scientific">Abyssobacteria bacterium (strain SURF_5)</name>
    <dbReference type="NCBI Taxonomy" id="2093360"/>
    <lineage>
        <taxon>Bacteria</taxon>
        <taxon>Pseudomonadati</taxon>
        <taxon>Candidatus Hydrogenedentota</taxon>
        <taxon>Candidatus Abyssobacteria</taxon>
    </lineage>
</organism>
<dbReference type="CDD" id="cd09009">
    <property type="entry name" value="PNP-EcPNPII_like"/>
    <property type="match status" value="1"/>
</dbReference>
<sequence>MVDLVQKIQETTASIRKRTDIKPEIGIILGTGLGSLVKTIKGKKALPYDELPNFPVSTVMSHENQMVFGRIGEHPVAAMQGRFHYYEGYTMQEVTFPVRVMKALGIKTLVVSNAAGGMNPQFKSGDLMVISDHINLMNDNPLRGRNDDRLGPRFPDMCEPYDSGLIDLLEKVALDEKIPLKRGVYVAVPGPNLETRAEYRFLRSIGADAVGMSTVPEVIVAVHAGLKVLGISVITDECFPDALKPANIDIILKVAAEAEPKLGRLISKTITSMK</sequence>
<keyword evidence="5 6" id="KW-0808">Transferase</keyword>
<dbReference type="InterPro" id="IPR011268">
    <property type="entry name" value="Purine_phosphorylase"/>
</dbReference>
<evidence type="ECO:0000256" key="2">
    <source>
        <dbReference type="ARBA" id="ARBA00006751"/>
    </source>
</evidence>
<dbReference type="PIRSF" id="PIRSF000477">
    <property type="entry name" value="PurNPase"/>
    <property type="match status" value="1"/>
</dbReference>
<evidence type="ECO:0000313" key="9">
    <source>
        <dbReference type="Proteomes" id="UP000265882"/>
    </source>
</evidence>
<dbReference type="NCBIfam" id="NF006054">
    <property type="entry name" value="PRK08202.1"/>
    <property type="match status" value="1"/>
</dbReference>
<evidence type="ECO:0000256" key="6">
    <source>
        <dbReference type="PIRNR" id="PIRNR000477"/>
    </source>
</evidence>
<dbReference type="Pfam" id="PF01048">
    <property type="entry name" value="PNP_UDP_1"/>
    <property type="match status" value="1"/>
</dbReference>
<dbReference type="Gene3D" id="3.40.50.1580">
    <property type="entry name" value="Nucleoside phosphorylase domain"/>
    <property type="match status" value="1"/>
</dbReference>
<dbReference type="GO" id="GO:0005737">
    <property type="term" value="C:cytoplasm"/>
    <property type="evidence" value="ECO:0007669"/>
    <property type="project" value="TreeGrafter"/>
</dbReference>
<dbReference type="EC" id="2.4.2.1" evidence="6"/>
<evidence type="ECO:0000256" key="4">
    <source>
        <dbReference type="ARBA" id="ARBA00022676"/>
    </source>
</evidence>
<evidence type="ECO:0000313" key="8">
    <source>
        <dbReference type="EMBL" id="RJP25670.1"/>
    </source>
</evidence>
<dbReference type="UniPathway" id="UPA00606"/>
<dbReference type="PANTHER" id="PTHR11904">
    <property type="entry name" value="METHYLTHIOADENOSINE/PURINE NUCLEOSIDE PHOSPHORYLASE"/>
    <property type="match status" value="1"/>
</dbReference>
<reference evidence="8 9" key="1">
    <citation type="journal article" date="2017" name="ISME J.">
        <title>Energy and carbon metabolisms in a deep terrestrial subsurface fluid microbial community.</title>
        <authorList>
            <person name="Momper L."/>
            <person name="Jungbluth S.P."/>
            <person name="Lee M.D."/>
            <person name="Amend J.P."/>
        </authorList>
    </citation>
    <scope>NUCLEOTIDE SEQUENCE [LARGE SCALE GENOMIC DNA]</scope>
    <source>
        <strain evidence="8">SURF_5</strain>
    </source>
</reference>
<dbReference type="SUPFAM" id="SSF53167">
    <property type="entry name" value="Purine and uridine phosphorylases"/>
    <property type="match status" value="1"/>
</dbReference>
<proteinExistence type="inferred from homology"/>
<keyword evidence="3" id="KW-0597">Phosphoprotein</keyword>
<dbReference type="Proteomes" id="UP000265882">
    <property type="component" value="Unassembled WGS sequence"/>
</dbReference>
<evidence type="ECO:0000256" key="5">
    <source>
        <dbReference type="ARBA" id="ARBA00022679"/>
    </source>
</evidence>
<dbReference type="InterPro" id="IPR011270">
    <property type="entry name" value="Pur_Nuc_Pase_Ino/Guo-sp"/>
</dbReference>